<sequence>MPKILSIVPENEIIFTLPSGKILENKSIIYLLAQYIGATVNADDISRAQAFSLEEKMNDLVLIINRNNLTFLADHVFEKNTSAD</sequence>
<reference evidence="1 2" key="1">
    <citation type="submission" date="2020-04" db="EMBL/GenBank/DDBJ databases">
        <title>Genome sequencing of Rosenbergiella species.</title>
        <authorList>
            <person name="Alvarez-Perez S."/>
            <person name="Lievens B."/>
        </authorList>
    </citation>
    <scope>NUCLEOTIDE SEQUENCE [LARGE SCALE GENOMIC DNA]</scope>
    <source>
        <strain evidence="1 2">S61</strain>
    </source>
</reference>
<dbReference type="EMBL" id="JABBFR010000014">
    <property type="protein sequence ID" value="MBT0724916.1"/>
    <property type="molecule type" value="Genomic_DNA"/>
</dbReference>
<keyword evidence="2" id="KW-1185">Reference proteome</keyword>
<comment type="caution">
    <text evidence="1">The sequence shown here is derived from an EMBL/GenBank/DDBJ whole genome shotgun (WGS) entry which is preliminary data.</text>
</comment>
<protein>
    <submittedName>
        <fullName evidence="1">Uncharacterized protein</fullName>
    </submittedName>
</protein>
<accession>A0ABS5SXV4</accession>
<evidence type="ECO:0000313" key="1">
    <source>
        <dbReference type="EMBL" id="MBT0724916.1"/>
    </source>
</evidence>
<dbReference type="Proteomes" id="UP000790096">
    <property type="component" value="Unassembled WGS sequence"/>
</dbReference>
<evidence type="ECO:0000313" key="2">
    <source>
        <dbReference type="Proteomes" id="UP000790096"/>
    </source>
</evidence>
<name>A0ABS5SXV4_9GAMM</name>
<gene>
    <name evidence="1" type="ORF">HH682_10870</name>
</gene>
<proteinExistence type="predicted"/>
<dbReference type="RefSeq" id="WP_214237576.1">
    <property type="nucleotide sequence ID" value="NZ_JABBFR010000014.1"/>
</dbReference>
<organism evidence="1 2">
    <name type="scientific">Rosenbergiella gaditana</name>
    <dbReference type="NCBI Taxonomy" id="2726987"/>
    <lineage>
        <taxon>Bacteria</taxon>
        <taxon>Pseudomonadati</taxon>
        <taxon>Pseudomonadota</taxon>
        <taxon>Gammaproteobacteria</taxon>
        <taxon>Enterobacterales</taxon>
        <taxon>Erwiniaceae</taxon>
        <taxon>Rosenbergiella</taxon>
    </lineage>
</organism>